<dbReference type="AlphaFoldDB" id="A0A4R7I616"/>
<dbReference type="InterPro" id="IPR003754">
    <property type="entry name" value="4pyrrol_synth_uPrphyn_synth"/>
</dbReference>
<dbReference type="InterPro" id="IPR036388">
    <property type="entry name" value="WH-like_DNA-bd_sf"/>
</dbReference>
<gene>
    <name evidence="4" type="ORF">BDK89_3800</name>
</gene>
<dbReference type="InterPro" id="IPR036108">
    <property type="entry name" value="4pyrrol_syn_uPrphyn_synt_sf"/>
</dbReference>
<keyword evidence="5" id="KW-1185">Reference proteome</keyword>
<comment type="caution">
    <text evidence="4">The sequence shown here is derived from an EMBL/GenBank/DDBJ whole genome shotgun (WGS) entry which is preliminary data.</text>
</comment>
<dbReference type="Proteomes" id="UP000294558">
    <property type="component" value="Unassembled WGS sequence"/>
</dbReference>
<reference evidence="4 5" key="1">
    <citation type="submission" date="2019-03" db="EMBL/GenBank/DDBJ databases">
        <title>Sequencing the genomes of 1000 actinobacteria strains.</title>
        <authorList>
            <person name="Klenk H.-P."/>
        </authorList>
    </citation>
    <scope>NUCLEOTIDE SEQUENCE [LARGE SCALE GENOMIC DNA]</scope>
    <source>
        <strain evidence="4 5">DSM 18936</strain>
    </source>
</reference>
<dbReference type="CDD" id="cd00383">
    <property type="entry name" value="trans_reg_C"/>
    <property type="match status" value="1"/>
</dbReference>
<dbReference type="PROSITE" id="PS51755">
    <property type="entry name" value="OMPR_PHOB"/>
    <property type="match status" value="1"/>
</dbReference>
<dbReference type="EMBL" id="SOAU01000001">
    <property type="protein sequence ID" value="TDT18183.1"/>
    <property type="molecule type" value="Genomic_DNA"/>
</dbReference>
<name>A0A4R7I616_9ACTN</name>
<sequence>MTNPLAGYTIGVTADRRSDEQMKLLSGRGAECLHGPVIKTHPVGTDDAMRDATEAILDEPPDAIVLTTGLGVRSWLEAADAVQLGDRLHDLLASTALYARGPKANGALVTAGFDVEWTAPNARYDDIIDELTERGADGMRIAVQLDGAGAAGLCERIEALGATVVRIPVYRWSLPADTTHAERLIRATIDRRVDAVTFTAKPAVDNFFEIATHIGALDDLDDAIHTDVVMVCVGPVCATGFTDHGYDPPLVPERHRLGAMVQLVANHFAERGRELRLGGKPVRIQGRMVYVNGSPPVSLTEREQSLLTALLERPGVVLSKRDLLRRVWHGTESDEHLVEVTIARLRQRLGSASDGIETVVRRGYRASET</sequence>
<dbReference type="RefSeq" id="WP_166657691.1">
    <property type="nucleotide sequence ID" value="NZ_SOAU01000001.1"/>
</dbReference>
<dbReference type="InterPro" id="IPR039793">
    <property type="entry name" value="UROS/Hem4"/>
</dbReference>
<dbReference type="GO" id="GO:0006780">
    <property type="term" value="P:uroporphyrinogen III biosynthetic process"/>
    <property type="evidence" value="ECO:0007669"/>
    <property type="project" value="InterPro"/>
</dbReference>
<dbReference type="Gene3D" id="1.10.10.10">
    <property type="entry name" value="Winged helix-like DNA-binding domain superfamily/Winged helix DNA-binding domain"/>
    <property type="match status" value="1"/>
</dbReference>
<dbReference type="GO" id="GO:0003677">
    <property type="term" value="F:DNA binding"/>
    <property type="evidence" value="ECO:0007669"/>
    <property type="project" value="UniProtKB-UniRule"/>
</dbReference>
<dbReference type="NCBIfam" id="NF005568">
    <property type="entry name" value="PRK07239.1"/>
    <property type="match status" value="1"/>
</dbReference>
<dbReference type="PANTHER" id="PTHR40082:SF1">
    <property type="entry name" value="BLR5956 PROTEIN"/>
    <property type="match status" value="1"/>
</dbReference>
<dbReference type="Gene3D" id="3.40.50.10090">
    <property type="match status" value="2"/>
</dbReference>
<dbReference type="InterPro" id="IPR001867">
    <property type="entry name" value="OmpR/PhoB-type_DNA-bd"/>
</dbReference>
<dbReference type="PANTHER" id="PTHR40082">
    <property type="entry name" value="BLR5956 PROTEIN"/>
    <property type="match status" value="1"/>
</dbReference>
<feature type="domain" description="OmpR/PhoB-type" evidence="3">
    <location>
        <begin position="272"/>
        <end position="368"/>
    </location>
</feature>
<evidence type="ECO:0000256" key="1">
    <source>
        <dbReference type="ARBA" id="ARBA00023125"/>
    </source>
</evidence>
<dbReference type="Pfam" id="PF02602">
    <property type="entry name" value="HEM4"/>
    <property type="match status" value="1"/>
</dbReference>
<evidence type="ECO:0000313" key="5">
    <source>
        <dbReference type="Proteomes" id="UP000294558"/>
    </source>
</evidence>
<dbReference type="GO" id="GO:0004852">
    <property type="term" value="F:uroporphyrinogen-III synthase activity"/>
    <property type="evidence" value="ECO:0007669"/>
    <property type="project" value="InterPro"/>
</dbReference>
<evidence type="ECO:0000259" key="3">
    <source>
        <dbReference type="PROSITE" id="PS51755"/>
    </source>
</evidence>
<accession>A0A4R7I616</accession>
<evidence type="ECO:0000256" key="2">
    <source>
        <dbReference type="PROSITE-ProRule" id="PRU01091"/>
    </source>
</evidence>
<organism evidence="4 5">
    <name type="scientific">Ilumatobacter fluminis</name>
    <dbReference type="NCBI Taxonomy" id="467091"/>
    <lineage>
        <taxon>Bacteria</taxon>
        <taxon>Bacillati</taxon>
        <taxon>Actinomycetota</taxon>
        <taxon>Acidimicrobiia</taxon>
        <taxon>Acidimicrobiales</taxon>
        <taxon>Ilumatobacteraceae</taxon>
        <taxon>Ilumatobacter</taxon>
    </lineage>
</organism>
<dbReference type="InterPro" id="IPR016032">
    <property type="entry name" value="Sig_transdc_resp-reg_C-effctor"/>
</dbReference>
<keyword evidence="1 2" id="KW-0238">DNA-binding</keyword>
<dbReference type="CDD" id="cd06578">
    <property type="entry name" value="HemD"/>
    <property type="match status" value="1"/>
</dbReference>
<dbReference type="GO" id="GO:0000160">
    <property type="term" value="P:phosphorelay signal transduction system"/>
    <property type="evidence" value="ECO:0007669"/>
    <property type="project" value="InterPro"/>
</dbReference>
<feature type="DNA-binding region" description="OmpR/PhoB-type" evidence="2">
    <location>
        <begin position="272"/>
        <end position="368"/>
    </location>
</feature>
<dbReference type="SUPFAM" id="SSF46894">
    <property type="entry name" value="C-terminal effector domain of the bipartite response regulators"/>
    <property type="match status" value="1"/>
</dbReference>
<dbReference type="SMART" id="SM00862">
    <property type="entry name" value="Trans_reg_C"/>
    <property type="match status" value="1"/>
</dbReference>
<dbReference type="Pfam" id="PF00486">
    <property type="entry name" value="Trans_reg_C"/>
    <property type="match status" value="1"/>
</dbReference>
<dbReference type="SUPFAM" id="SSF69618">
    <property type="entry name" value="HemD-like"/>
    <property type="match status" value="1"/>
</dbReference>
<protein>
    <submittedName>
        <fullName evidence="4">Uroporphyrinogen-III synthase</fullName>
    </submittedName>
</protein>
<dbReference type="GO" id="GO:0006355">
    <property type="term" value="P:regulation of DNA-templated transcription"/>
    <property type="evidence" value="ECO:0007669"/>
    <property type="project" value="InterPro"/>
</dbReference>
<evidence type="ECO:0000313" key="4">
    <source>
        <dbReference type="EMBL" id="TDT18183.1"/>
    </source>
</evidence>
<proteinExistence type="predicted"/>